<protein>
    <submittedName>
        <fullName evidence="4">Predicted methyltransferase (Contains TPR repeat)</fullName>
    </submittedName>
</protein>
<dbReference type="Proteomes" id="UP000095621">
    <property type="component" value="Unassembled WGS sequence"/>
</dbReference>
<dbReference type="PROSITE" id="PS50005">
    <property type="entry name" value="TPR"/>
    <property type="match status" value="1"/>
</dbReference>
<dbReference type="SUPFAM" id="SSF48452">
    <property type="entry name" value="TPR-like"/>
    <property type="match status" value="2"/>
</dbReference>
<organism evidence="4 5">
    <name type="scientific">Lachnospira eligens</name>
    <dbReference type="NCBI Taxonomy" id="39485"/>
    <lineage>
        <taxon>Bacteria</taxon>
        <taxon>Bacillati</taxon>
        <taxon>Bacillota</taxon>
        <taxon>Clostridia</taxon>
        <taxon>Lachnospirales</taxon>
        <taxon>Lachnospiraceae</taxon>
        <taxon>Lachnospira</taxon>
    </lineage>
</organism>
<dbReference type="Pfam" id="PF14559">
    <property type="entry name" value="TPR_19"/>
    <property type="match status" value="1"/>
</dbReference>
<keyword evidence="2" id="KW-0175">Coiled coil</keyword>
<feature type="repeat" description="TPR" evidence="1">
    <location>
        <begin position="157"/>
        <end position="190"/>
    </location>
</feature>
<dbReference type="InterPro" id="IPR019734">
    <property type="entry name" value="TPR_rpt"/>
</dbReference>
<dbReference type="RefSeq" id="WP_055215944.1">
    <property type="nucleotide sequence ID" value="NZ_CZBU01000004.1"/>
</dbReference>
<keyword evidence="1" id="KW-0802">TPR repeat</keyword>
<accession>A0A174Z2E0</accession>
<keyword evidence="4" id="KW-0489">Methyltransferase</keyword>
<feature type="transmembrane region" description="Helical" evidence="3">
    <location>
        <begin position="247"/>
        <end position="269"/>
    </location>
</feature>
<gene>
    <name evidence="4" type="ORF">ERS852490_02016</name>
</gene>
<dbReference type="GO" id="GO:0008168">
    <property type="term" value="F:methyltransferase activity"/>
    <property type="evidence" value="ECO:0007669"/>
    <property type="project" value="UniProtKB-KW"/>
</dbReference>
<dbReference type="Gene3D" id="1.25.40.10">
    <property type="entry name" value="Tetratricopeptide repeat domain"/>
    <property type="match status" value="3"/>
</dbReference>
<keyword evidence="3" id="KW-1133">Transmembrane helix</keyword>
<dbReference type="GO" id="GO:0032259">
    <property type="term" value="P:methylation"/>
    <property type="evidence" value="ECO:0007669"/>
    <property type="project" value="UniProtKB-KW"/>
</dbReference>
<evidence type="ECO:0000313" key="5">
    <source>
        <dbReference type="Proteomes" id="UP000095621"/>
    </source>
</evidence>
<dbReference type="EMBL" id="CZBU01000004">
    <property type="protein sequence ID" value="CUQ78316.1"/>
    <property type="molecule type" value="Genomic_DNA"/>
</dbReference>
<evidence type="ECO:0000256" key="3">
    <source>
        <dbReference type="SAM" id="Phobius"/>
    </source>
</evidence>
<name>A0A174Z2E0_9FIRM</name>
<keyword evidence="3" id="KW-0472">Membrane</keyword>
<evidence type="ECO:0000256" key="2">
    <source>
        <dbReference type="SAM" id="Coils"/>
    </source>
</evidence>
<keyword evidence="3" id="KW-0812">Transmembrane</keyword>
<dbReference type="AlphaFoldDB" id="A0A174Z2E0"/>
<dbReference type="Pfam" id="PF13174">
    <property type="entry name" value="TPR_6"/>
    <property type="match status" value="1"/>
</dbReference>
<dbReference type="OrthoDB" id="9791784at2"/>
<reference evidence="4 5" key="1">
    <citation type="submission" date="2015-09" db="EMBL/GenBank/DDBJ databases">
        <authorList>
            <consortium name="Pathogen Informatics"/>
        </authorList>
    </citation>
    <scope>NUCLEOTIDE SEQUENCE [LARGE SCALE GENOMIC DNA]</scope>
    <source>
        <strain evidence="4 5">2789STDY5834875</strain>
    </source>
</reference>
<dbReference type="SMART" id="SM00028">
    <property type="entry name" value="TPR"/>
    <property type="match status" value="4"/>
</dbReference>
<dbReference type="InterPro" id="IPR011990">
    <property type="entry name" value="TPR-like_helical_dom_sf"/>
</dbReference>
<sequence>MRCYKCGSFLTDGDTCPQCGENVRIYKKTARVSDAYYNAGLYKARVRDLTGAVESLKISLMINKYNTNARNLLGLVYCEMGDVVEALSQWVVSKNFTPEGNIAGHYIKKIQTNQNRFEMITGTIRKYNLSLKYAKEGNLDMAVIQLKKVVANNPQLIKAHLLLALIYIKQDELSRAKKLLNAVLAIDKNNTLADIYQKEIAERNVAKKAETSGSFLPKRKEKDIDKKPLSGNDVILPRSSYKEPSNGAITIINVLAGVVIGAALIWFLIVPARNKGLTQDYKKSLQEYSEQLSSGNVELNSMQKELEEVKAQKDALEQQLGVVNGTEGSNKLLVSVIEAASDYIANKPDDAANKLVDIDVSALPSESAKTLYNTIATATLPAAAQTFYNTGMTEYYKSNYEVAADNLVKAYKCNNSADSAYYAAKSYVALAKTDDAKKYYKYIVDDYSTSGYYKEASDYVNSH</sequence>
<keyword evidence="4" id="KW-0808">Transferase</keyword>
<evidence type="ECO:0000256" key="1">
    <source>
        <dbReference type="PROSITE-ProRule" id="PRU00339"/>
    </source>
</evidence>
<evidence type="ECO:0000313" key="4">
    <source>
        <dbReference type="EMBL" id="CUQ78316.1"/>
    </source>
</evidence>
<proteinExistence type="predicted"/>
<feature type="coiled-coil region" evidence="2">
    <location>
        <begin position="285"/>
        <end position="326"/>
    </location>
</feature>